<organism evidence="1 2">
    <name type="scientific">Mycena maculata</name>
    <dbReference type="NCBI Taxonomy" id="230809"/>
    <lineage>
        <taxon>Eukaryota</taxon>
        <taxon>Fungi</taxon>
        <taxon>Dikarya</taxon>
        <taxon>Basidiomycota</taxon>
        <taxon>Agaricomycotina</taxon>
        <taxon>Agaricomycetes</taxon>
        <taxon>Agaricomycetidae</taxon>
        <taxon>Agaricales</taxon>
        <taxon>Marasmiineae</taxon>
        <taxon>Mycenaceae</taxon>
        <taxon>Mycena</taxon>
    </lineage>
</organism>
<sequence>MDQPTRPSKTIACLSALIKIGSSQAYALFDSGSNTDSMTPEYANAIRGPRIKLTEQVTLQLGCIGS</sequence>
<evidence type="ECO:0000313" key="1">
    <source>
        <dbReference type="EMBL" id="KAJ7712523.1"/>
    </source>
</evidence>
<name>A0AAD7H529_9AGAR</name>
<evidence type="ECO:0000313" key="2">
    <source>
        <dbReference type="Proteomes" id="UP001215280"/>
    </source>
</evidence>
<accession>A0AAD7H529</accession>
<gene>
    <name evidence="1" type="ORF">DFH07DRAFT_763388</name>
</gene>
<proteinExistence type="predicted"/>
<comment type="caution">
    <text evidence="1">The sequence shown here is derived from an EMBL/GenBank/DDBJ whole genome shotgun (WGS) entry which is preliminary data.</text>
</comment>
<protein>
    <submittedName>
        <fullName evidence="1">Uncharacterized protein</fullName>
    </submittedName>
</protein>
<dbReference type="Proteomes" id="UP001215280">
    <property type="component" value="Unassembled WGS sequence"/>
</dbReference>
<reference evidence="1" key="1">
    <citation type="submission" date="2023-03" db="EMBL/GenBank/DDBJ databases">
        <title>Massive genome expansion in bonnet fungi (Mycena s.s.) driven by repeated elements and novel gene families across ecological guilds.</title>
        <authorList>
            <consortium name="Lawrence Berkeley National Laboratory"/>
            <person name="Harder C.B."/>
            <person name="Miyauchi S."/>
            <person name="Viragh M."/>
            <person name="Kuo A."/>
            <person name="Thoen E."/>
            <person name="Andreopoulos B."/>
            <person name="Lu D."/>
            <person name="Skrede I."/>
            <person name="Drula E."/>
            <person name="Henrissat B."/>
            <person name="Morin E."/>
            <person name="Kohler A."/>
            <person name="Barry K."/>
            <person name="LaButti K."/>
            <person name="Morin E."/>
            <person name="Salamov A."/>
            <person name="Lipzen A."/>
            <person name="Mereny Z."/>
            <person name="Hegedus B."/>
            <person name="Baldrian P."/>
            <person name="Stursova M."/>
            <person name="Weitz H."/>
            <person name="Taylor A."/>
            <person name="Grigoriev I.V."/>
            <person name="Nagy L.G."/>
            <person name="Martin F."/>
            <person name="Kauserud H."/>
        </authorList>
    </citation>
    <scope>NUCLEOTIDE SEQUENCE</scope>
    <source>
        <strain evidence="1">CBHHK188m</strain>
    </source>
</reference>
<dbReference type="AlphaFoldDB" id="A0AAD7H529"/>
<dbReference type="EMBL" id="JARJLG010000427">
    <property type="protein sequence ID" value="KAJ7712523.1"/>
    <property type="molecule type" value="Genomic_DNA"/>
</dbReference>
<keyword evidence="2" id="KW-1185">Reference proteome</keyword>